<gene>
    <name evidence="2" type="ORF">E3N88_18136</name>
</gene>
<dbReference type="PANTHER" id="PTHR47266">
    <property type="entry name" value="ENDONUCLEASE-RELATED"/>
    <property type="match status" value="1"/>
</dbReference>
<dbReference type="InterPro" id="IPR052160">
    <property type="entry name" value="Gypsy_RT_Integrase-like"/>
</dbReference>
<sequence length="76" mass="8956">MGMTMNRGKFILDEAHKTRYLVHPGADKMYQDLRGFYWWPEMKKDITEYIGRCLTCAKVKAEHQKPSGLLERPEIP</sequence>
<reference evidence="2 3" key="1">
    <citation type="submission" date="2019-05" db="EMBL/GenBank/DDBJ databases">
        <title>Mikania micrantha, genome provides insights into the molecular mechanism of rapid growth.</title>
        <authorList>
            <person name="Liu B."/>
        </authorList>
    </citation>
    <scope>NUCLEOTIDE SEQUENCE [LARGE SCALE GENOMIC DNA]</scope>
    <source>
        <strain evidence="2">NLD-2019</strain>
        <tissue evidence="2">Leaf</tissue>
    </source>
</reference>
<dbReference type="Proteomes" id="UP000326396">
    <property type="component" value="Linkage Group LG17"/>
</dbReference>
<evidence type="ECO:0000313" key="2">
    <source>
        <dbReference type="EMBL" id="KAD5318190.1"/>
    </source>
</evidence>
<evidence type="ECO:0000313" key="3">
    <source>
        <dbReference type="Proteomes" id="UP000326396"/>
    </source>
</evidence>
<accession>A0A5N6NV90</accession>
<dbReference type="AlphaFoldDB" id="A0A5N6NV90"/>
<organism evidence="2 3">
    <name type="scientific">Mikania micrantha</name>
    <name type="common">bitter vine</name>
    <dbReference type="NCBI Taxonomy" id="192012"/>
    <lineage>
        <taxon>Eukaryota</taxon>
        <taxon>Viridiplantae</taxon>
        <taxon>Streptophyta</taxon>
        <taxon>Embryophyta</taxon>
        <taxon>Tracheophyta</taxon>
        <taxon>Spermatophyta</taxon>
        <taxon>Magnoliopsida</taxon>
        <taxon>eudicotyledons</taxon>
        <taxon>Gunneridae</taxon>
        <taxon>Pentapetalae</taxon>
        <taxon>asterids</taxon>
        <taxon>campanulids</taxon>
        <taxon>Asterales</taxon>
        <taxon>Asteraceae</taxon>
        <taxon>Asteroideae</taxon>
        <taxon>Heliantheae alliance</taxon>
        <taxon>Eupatorieae</taxon>
        <taxon>Mikania</taxon>
    </lineage>
</organism>
<comment type="caution">
    <text evidence="2">The sequence shown here is derived from an EMBL/GenBank/DDBJ whole genome shotgun (WGS) entry which is preliminary data.</text>
</comment>
<dbReference type="Pfam" id="PF17921">
    <property type="entry name" value="Integrase_H2C2"/>
    <property type="match status" value="1"/>
</dbReference>
<name>A0A5N6NV90_9ASTR</name>
<dbReference type="OrthoDB" id="1938712at2759"/>
<dbReference type="Gene3D" id="1.10.340.70">
    <property type="match status" value="1"/>
</dbReference>
<dbReference type="InterPro" id="IPR041588">
    <property type="entry name" value="Integrase_H2C2"/>
</dbReference>
<feature type="domain" description="Integrase zinc-binding" evidence="1">
    <location>
        <begin position="11"/>
        <end position="61"/>
    </location>
</feature>
<keyword evidence="3" id="KW-1185">Reference proteome</keyword>
<dbReference type="EMBL" id="SZYD01000009">
    <property type="protein sequence ID" value="KAD5318190.1"/>
    <property type="molecule type" value="Genomic_DNA"/>
</dbReference>
<protein>
    <recommendedName>
        <fullName evidence="1">Integrase zinc-binding domain-containing protein</fullName>
    </recommendedName>
</protein>
<evidence type="ECO:0000259" key="1">
    <source>
        <dbReference type="Pfam" id="PF17921"/>
    </source>
</evidence>
<proteinExistence type="predicted"/>